<evidence type="ECO:0000256" key="1">
    <source>
        <dbReference type="SAM" id="MobiDB-lite"/>
    </source>
</evidence>
<proteinExistence type="predicted"/>
<evidence type="ECO:0000313" key="2">
    <source>
        <dbReference type="EMBL" id="KAJ6259470.1"/>
    </source>
</evidence>
<organism evidence="2 3">
    <name type="scientific">Drechslerella dactyloides</name>
    <name type="common">Nematode-trapping fungus</name>
    <name type="synonym">Arthrobotrys dactyloides</name>
    <dbReference type="NCBI Taxonomy" id="74499"/>
    <lineage>
        <taxon>Eukaryota</taxon>
        <taxon>Fungi</taxon>
        <taxon>Dikarya</taxon>
        <taxon>Ascomycota</taxon>
        <taxon>Pezizomycotina</taxon>
        <taxon>Orbiliomycetes</taxon>
        <taxon>Orbiliales</taxon>
        <taxon>Orbiliaceae</taxon>
        <taxon>Drechslerella</taxon>
    </lineage>
</organism>
<keyword evidence="3" id="KW-1185">Reference proteome</keyword>
<dbReference type="Proteomes" id="UP001221413">
    <property type="component" value="Unassembled WGS sequence"/>
</dbReference>
<evidence type="ECO:0000313" key="3">
    <source>
        <dbReference type="Proteomes" id="UP001221413"/>
    </source>
</evidence>
<feature type="compositionally biased region" description="Pro residues" evidence="1">
    <location>
        <begin position="1"/>
        <end position="10"/>
    </location>
</feature>
<name>A0AAD6IXP6_DREDA</name>
<protein>
    <submittedName>
        <fullName evidence="2">Uncharacterized protein</fullName>
    </submittedName>
</protein>
<gene>
    <name evidence="2" type="ORF">Dda_5107</name>
</gene>
<feature type="region of interest" description="Disordered" evidence="1">
    <location>
        <begin position="1"/>
        <end position="47"/>
    </location>
</feature>
<accession>A0AAD6IXP6</accession>
<comment type="caution">
    <text evidence="2">The sequence shown here is derived from an EMBL/GenBank/DDBJ whole genome shotgun (WGS) entry which is preliminary data.</text>
</comment>
<reference evidence="2" key="1">
    <citation type="submission" date="2023-01" db="EMBL/GenBank/DDBJ databases">
        <title>The chitinases involved in constricting ring structure development in the nematode-trapping fungus Drechslerella dactyloides.</title>
        <authorList>
            <person name="Wang R."/>
            <person name="Zhang L."/>
            <person name="Tang P."/>
            <person name="Li S."/>
            <person name="Liang L."/>
        </authorList>
    </citation>
    <scope>NUCLEOTIDE SEQUENCE</scope>
    <source>
        <strain evidence="2">YMF1.00031</strain>
    </source>
</reference>
<dbReference type="AlphaFoldDB" id="A0AAD6IXP6"/>
<dbReference type="EMBL" id="JAQGDS010000006">
    <property type="protein sequence ID" value="KAJ6259470.1"/>
    <property type="molecule type" value="Genomic_DNA"/>
</dbReference>
<sequence length="206" mass="22907">MGSPSPPLSPPQLNSAADGMSSINAAAAHPAPKIGDTTVGEPTQSKLTARRERRRLRALQAQQKHDYLVRKWAALDILVRPIEELGPILERLSRLDSIEQLLDDLRSTGNFKTFLKLWDSKGADITVREILNKSITEVVLNNCEHEHGFSNSMHMGLSVWTLTNPDEPPQLPTEISTLPWFKTAIAPKGEIHLDRRDAALDCPYTC</sequence>